<keyword evidence="12 14" id="KW-0807">Transducer</keyword>
<accession>A0A9W7TWY6</accession>
<dbReference type="InterPro" id="IPR000276">
    <property type="entry name" value="GPCR_Rhodpsn"/>
</dbReference>
<dbReference type="OrthoDB" id="10071887at2759"/>
<dbReference type="PRINTS" id="PR00237">
    <property type="entry name" value="GPCRRHODOPSN"/>
</dbReference>
<feature type="transmembrane region" description="Helical" evidence="15">
    <location>
        <begin position="105"/>
        <end position="131"/>
    </location>
</feature>
<feature type="transmembrane region" description="Helical" evidence="15">
    <location>
        <begin position="493"/>
        <end position="511"/>
    </location>
</feature>
<feature type="transmembrane region" description="Helical" evidence="15">
    <location>
        <begin position="230"/>
        <end position="252"/>
    </location>
</feature>
<keyword evidence="8 15" id="KW-0472">Membrane</keyword>
<comment type="caution">
    <text evidence="18">The sequence shown here is derived from an EMBL/GenBank/DDBJ whole genome shotgun (WGS) entry which is preliminary data.</text>
</comment>
<dbReference type="GO" id="GO:0046541">
    <property type="term" value="P:saliva secretion"/>
    <property type="evidence" value="ECO:0007669"/>
    <property type="project" value="InterPro"/>
</dbReference>
<evidence type="ECO:0000259" key="17">
    <source>
        <dbReference type="PROSITE" id="PS50262"/>
    </source>
</evidence>
<evidence type="ECO:0000256" key="11">
    <source>
        <dbReference type="ARBA" id="ARBA00023180"/>
    </source>
</evidence>
<evidence type="ECO:0000256" key="12">
    <source>
        <dbReference type="ARBA" id="ARBA00023224"/>
    </source>
</evidence>
<protein>
    <recommendedName>
        <fullName evidence="15">Muscarinic acetylcholine receptor</fullName>
    </recommendedName>
</protein>
<reference evidence="18" key="1">
    <citation type="submission" date="2021-02" db="EMBL/GenBank/DDBJ databases">
        <title>Comparative genomics reveals that relaxation of natural selection precedes convergent phenotypic evolution of cavefish.</title>
        <authorList>
            <person name="Peng Z."/>
        </authorList>
    </citation>
    <scope>NUCLEOTIDE SEQUENCE</scope>
    <source>
        <tissue evidence="18">Muscle</tissue>
    </source>
</reference>
<name>A0A9W7TWY6_TRIRA</name>
<evidence type="ECO:0000256" key="4">
    <source>
        <dbReference type="ARBA" id="ARBA00022692"/>
    </source>
</evidence>
<keyword evidence="7 14" id="KW-0297">G-protein coupled receptor</keyword>
<dbReference type="AlphaFoldDB" id="A0A9W7TWY6"/>
<dbReference type="PROSITE" id="PS00237">
    <property type="entry name" value="G_PROTEIN_RECEP_F1_1"/>
    <property type="match status" value="1"/>
</dbReference>
<evidence type="ECO:0000256" key="10">
    <source>
        <dbReference type="ARBA" id="ARBA00023170"/>
    </source>
</evidence>
<keyword evidence="10 14" id="KW-0675">Receptor</keyword>
<keyword evidence="6 15" id="KW-0770">Synapse</keyword>
<feature type="domain" description="G-protein coupled receptors family 1 profile" evidence="17">
    <location>
        <begin position="85"/>
        <end position="548"/>
    </location>
</feature>
<dbReference type="Gene3D" id="1.20.1070.10">
    <property type="entry name" value="Rhodopsin 7-helix transmembrane proteins"/>
    <property type="match status" value="2"/>
</dbReference>
<dbReference type="PROSITE" id="PS50262">
    <property type="entry name" value="G_PROTEIN_RECEP_F1_2"/>
    <property type="match status" value="1"/>
</dbReference>
<keyword evidence="9" id="KW-1015">Disulfide bond</keyword>
<dbReference type="PRINTS" id="PR00540">
    <property type="entry name" value="MUSCRINICM3R"/>
</dbReference>
<feature type="transmembrane region" description="Helical" evidence="15">
    <location>
        <begin position="65"/>
        <end position="93"/>
    </location>
</feature>
<organism evidence="18 19">
    <name type="scientific">Triplophysa rosa</name>
    <name type="common">Cave loach</name>
    <dbReference type="NCBI Taxonomy" id="992332"/>
    <lineage>
        <taxon>Eukaryota</taxon>
        <taxon>Metazoa</taxon>
        <taxon>Chordata</taxon>
        <taxon>Craniata</taxon>
        <taxon>Vertebrata</taxon>
        <taxon>Euteleostomi</taxon>
        <taxon>Actinopterygii</taxon>
        <taxon>Neopterygii</taxon>
        <taxon>Teleostei</taxon>
        <taxon>Ostariophysi</taxon>
        <taxon>Cypriniformes</taxon>
        <taxon>Nemacheilidae</taxon>
        <taxon>Triplophysa</taxon>
    </lineage>
</organism>
<evidence type="ECO:0000256" key="9">
    <source>
        <dbReference type="ARBA" id="ARBA00023157"/>
    </source>
</evidence>
<keyword evidence="2 15" id="KW-1003">Cell membrane</keyword>
<keyword evidence="3" id="KW-0597">Phosphoprotein</keyword>
<evidence type="ECO:0000256" key="5">
    <source>
        <dbReference type="ARBA" id="ARBA00022989"/>
    </source>
</evidence>
<feature type="region of interest" description="Disordered" evidence="16">
    <location>
        <begin position="391"/>
        <end position="413"/>
    </location>
</feature>
<sequence length="593" mass="66225">MDSNSTELGLYTPTDILEAGVYPSASPWPDLQNTSFINISAVYKLNGSDVEFEGQSYDPLGGHSLWQVIIIVVFTGLLSLVTIIGNILVMVSFKVNRQLKTVNNYFLLSLAVADLIIGVISMNLYTTYIVMGHWAMGNWACDFWLAIDYVASNASVMNLLVISFDRYFSVTRPLTYRAKRTTKRAGVMIGLAWFVSLILWAPAILFWQYFVGERTVPPDKCYIQFLSEPIITFCTAMAAFYLPVTIMSVLYWRIYKETENRSRELAGLQGSIGRFAGTERPRFHLHATRGSSRSCSSFELGQPGHRHGLSGRFYCWGWKFSGRDKGGPQREADQSSSDSWNNNEVGLSVDHSGSSDEDESAPSTTRAIFSLVLNLPGMRAAVNSQVTSCEDLDAASEEDPLRSPQENDGSISCSITNGSKRFVGSISKVPSMSTIQPSTTSVDPSADGTNTTIKSPPVPITFKEAVLAKRFASRARTQITKRKRMSLIKEKKAAQTLSAILFAFIITWTPYNIMVLVNTFCNGCIPENLWALGYWLCYVNSTVNPMCYALCNKTFRSTFKMILLCRWDEQKSKPTFHSRQAVRFHRNIPTDST</sequence>
<dbReference type="FunFam" id="1.20.1070.10:FF:000103">
    <property type="entry name" value="Muscarinic acetylcholine receptor"/>
    <property type="match status" value="1"/>
</dbReference>
<comment type="function">
    <text evidence="1">The muscarinic acetylcholine receptor mediates various cellular responses, including inhibition of adenylate cyclase, breakdown of phosphoinositides and modulation of potassium channels through the action of G proteins. Primary transducing effect is Pi turnover.</text>
</comment>
<evidence type="ECO:0000256" key="6">
    <source>
        <dbReference type="ARBA" id="ARBA00023018"/>
    </source>
</evidence>
<evidence type="ECO:0000256" key="7">
    <source>
        <dbReference type="ARBA" id="ARBA00023040"/>
    </source>
</evidence>
<evidence type="ECO:0000256" key="2">
    <source>
        <dbReference type="ARBA" id="ARBA00022475"/>
    </source>
</evidence>
<feature type="transmembrane region" description="Helical" evidence="15">
    <location>
        <begin position="531"/>
        <end position="551"/>
    </location>
</feature>
<comment type="subcellular location">
    <subcellularLocation>
        <location evidence="15">Cell membrane</location>
        <topology evidence="15">Multi-pass membrane protein</topology>
    </subcellularLocation>
    <subcellularLocation>
        <location evidence="15">Postsynaptic cell membrane</location>
        <topology evidence="15">Multi-pass membrane protein</topology>
    </subcellularLocation>
</comment>
<feature type="compositionally biased region" description="Polar residues" evidence="16">
    <location>
        <begin position="404"/>
        <end position="413"/>
    </location>
</feature>
<evidence type="ECO:0000256" key="1">
    <source>
        <dbReference type="ARBA" id="ARBA00003336"/>
    </source>
</evidence>
<evidence type="ECO:0000256" key="16">
    <source>
        <dbReference type="SAM" id="MobiDB-lite"/>
    </source>
</evidence>
<keyword evidence="11" id="KW-0325">Glycoprotein</keyword>
<feature type="region of interest" description="Disordered" evidence="16">
    <location>
        <begin position="326"/>
        <end position="362"/>
    </location>
</feature>
<evidence type="ECO:0000256" key="3">
    <source>
        <dbReference type="ARBA" id="ARBA00022553"/>
    </source>
</evidence>
<dbReference type="Pfam" id="PF00001">
    <property type="entry name" value="7tm_1"/>
    <property type="match status" value="1"/>
</dbReference>
<dbReference type="PRINTS" id="PR00243">
    <property type="entry name" value="MUSCARINICR"/>
</dbReference>
<dbReference type="GO" id="GO:0007197">
    <property type="term" value="P:adenylate cyclase-inhibiting G protein-coupled acetylcholine receptor signaling pathway"/>
    <property type="evidence" value="ECO:0007669"/>
    <property type="project" value="TreeGrafter"/>
</dbReference>
<dbReference type="SUPFAM" id="SSF81321">
    <property type="entry name" value="Family A G protein-coupled receptor-like"/>
    <property type="match status" value="1"/>
</dbReference>
<feature type="region of interest" description="Disordered" evidence="16">
    <location>
        <begin position="431"/>
        <end position="454"/>
    </location>
</feature>
<evidence type="ECO:0000256" key="13">
    <source>
        <dbReference type="ARBA" id="ARBA00023257"/>
    </source>
</evidence>
<evidence type="ECO:0000313" key="18">
    <source>
        <dbReference type="EMBL" id="KAI7804426.1"/>
    </source>
</evidence>
<dbReference type="GO" id="GO:0045987">
    <property type="term" value="P:positive regulation of smooth muscle contraction"/>
    <property type="evidence" value="ECO:0007669"/>
    <property type="project" value="InterPro"/>
</dbReference>
<evidence type="ECO:0000313" key="19">
    <source>
        <dbReference type="Proteomes" id="UP001059041"/>
    </source>
</evidence>
<comment type="similarity">
    <text evidence="15">Belongs to the G-protein coupled receptor 1 family. Muscarinic acetylcholine receptor subfamily.</text>
</comment>
<dbReference type="GO" id="GO:0016907">
    <property type="term" value="F:G protein-coupled acetylcholine receptor activity"/>
    <property type="evidence" value="ECO:0007669"/>
    <property type="project" value="UniProtKB-UniRule"/>
</dbReference>
<evidence type="ECO:0000256" key="15">
    <source>
        <dbReference type="RuleBase" id="RU361191"/>
    </source>
</evidence>
<dbReference type="InterPro" id="IPR001183">
    <property type="entry name" value="Musac_Ach_M3_rcpt"/>
</dbReference>
<dbReference type="PANTHER" id="PTHR24247">
    <property type="entry name" value="5-HYDROXYTRYPTAMINE RECEPTOR"/>
    <property type="match status" value="1"/>
</dbReference>
<dbReference type="GO" id="GO:0030425">
    <property type="term" value="C:dendrite"/>
    <property type="evidence" value="ECO:0007669"/>
    <property type="project" value="TreeGrafter"/>
</dbReference>
<dbReference type="EMBL" id="JAFHDT010000010">
    <property type="protein sequence ID" value="KAI7804426.1"/>
    <property type="molecule type" value="Genomic_DNA"/>
</dbReference>
<keyword evidence="13 15" id="KW-0628">Postsynaptic cell membrane</keyword>
<dbReference type="GO" id="GO:0007187">
    <property type="term" value="P:G protein-coupled receptor signaling pathway, coupled to cyclic nucleotide second messenger"/>
    <property type="evidence" value="ECO:0007669"/>
    <property type="project" value="TreeGrafter"/>
</dbReference>
<keyword evidence="19" id="KW-1185">Reference proteome</keyword>
<evidence type="ECO:0000256" key="8">
    <source>
        <dbReference type="ARBA" id="ARBA00023136"/>
    </source>
</evidence>
<dbReference type="GO" id="GO:0045211">
    <property type="term" value="C:postsynaptic membrane"/>
    <property type="evidence" value="ECO:0007669"/>
    <property type="project" value="UniProtKB-SubCell"/>
</dbReference>
<keyword evidence="4 14" id="KW-0812">Transmembrane</keyword>
<dbReference type="SMART" id="SM01381">
    <property type="entry name" value="7TM_GPCR_Srsx"/>
    <property type="match status" value="1"/>
</dbReference>
<dbReference type="Proteomes" id="UP001059041">
    <property type="component" value="Linkage Group LG10"/>
</dbReference>
<gene>
    <name evidence="18" type="ORF">IRJ41_009957</name>
</gene>
<dbReference type="InterPro" id="IPR017452">
    <property type="entry name" value="GPCR_Rhodpsn_7TM"/>
</dbReference>
<dbReference type="FunFam" id="1.20.1070.10:FF:000047">
    <property type="entry name" value="Muscarinic acetylcholine receptor"/>
    <property type="match status" value="1"/>
</dbReference>
<feature type="transmembrane region" description="Helical" evidence="15">
    <location>
        <begin position="143"/>
        <end position="164"/>
    </location>
</feature>
<feature type="compositionally biased region" description="Polar residues" evidence="16">
    <location>
        <begin position="334"/>
        <end position="345"/>
    </location>
</feature>
<dbReference type="PANTHER" id="PTHR24247:SF183">
    <property type="entry name" value="MUSCARINIC ACETYLCHOLINE RECEPTOR M3"/>
    <property type="match status" value="1"/>
</dbReference>
<dbReference type="InterPro" id="IPR000995">
    <property type="entry name" value="Musac_Ach_rcpt"/>
</dbReference>
<feature type="transmembrane region" description="Helical" evidence="15">
    <location>
        <begin position="185"/>
        <end position="210"/>
    </location>
</feature>
<keyword evidence="5 15" id="KW-1133">Transmembrane helix</keyword>
<proteinExistence type="inferred from homology"/>
<evidence type="ECO:0000256" key="14">
    <source>
        <dbReference type="RuleBase" id="RU000688"/>
    </source>
</evidence>
<dbReference type="GO" id="GO:0004993">
    <property type="term" value="F:G protein-coupled serotonin receptor activity"/>
    <property type="evidence" value="ECO:0007669"/>
    <property type="project" value="TreeGrafter"/>
</dbReference>